<evidence type="ECO:0000256" key="4">
    <source>
        <dbReference type="ARBA" id="ARBA00022989"/>
    </source>
</evidence>
<evidence type="ECO:0000313" key="8">
    <source>
        <dbReference type="Proteomes" id="UP001174932"/>
    </source>
</evidence>
<feature type="transmembrane region" description="Helical" evidence="6">
    <location>
        <begin position="338"/>
        <end position="357"/>
    </location>
</feature>
<feature type="transmembrane region" description="Helical" evidence="6">
    <location>
        <begin position="275"/>
        <end position="295"/>
    </location>
</feature>
<reference evidence="7" key="1">
    <citation type="journal article" date="2015" name="Int. J. Syst. Evol. Microbiol.">
        <title>Rhizobium alvei sp. nov., isolated from a freshwater river.</title>
        <authorList>
            <person name="Sheu S.Y."/>
            <person name="Huang H.W."/>
            <person name="Young C.C."/>
            <person name="Chen W.M."/>
        </authorList>
    </citation>
    <scope>NUCLEOTIDE SEQUENCE</scope>
    <source>
        <strain evidence="7">TNR-22</strain>
    </source>
</reference>
<comment type="caution">
    <text evidence="7">The sequence shown here is derived from an EMBL/GenBank/DDBJ whole genome shotgun (WGS) entry which is preliminary data.</text>
</comment>
<evidence type="ECO:0000256" key="1">
    <source>
        <dbReference type="ARBA" id="ARBA00004651"/>
    </source>
</evidence>
<keyword evidence="8" id="KW-1185">Reference proteome</keyword>
<dbReference type="PANTHER" id="PTHR33529">
    <property type="entry name" value="SLR0882 PROTEIN-RELATED"/>
    <property type="match status" value="1"/>
</dbReference>
<feature type="transmembrane region" description="Helical" evidence="6">
    <location>
        <begin position="307"/>
        <end position="326"/>
    </location>
</feature>
<dbReference type="InterPro" id="IPR030923">
    <property type="entry name" value="LptG"/>
</dbReference>
<evidence type="ECO:0000256" key="2">
    <source>
        <dbReference type="ARBA" id="ARBA00022475"/>
    </source>
</evidence>
<comment type="subcellular location">
    <subcellularLocation>
        <location evidence="1">Cell membrane</location>
        <topology evidence="1">Multi-pass membrane protein</topology>
    </subcellularLocation>
</comment>
<dbReference type="InterPro" id="IPR005495">
    <property type="entry name" value="LptG/LptF_permease"/>
</dbReference>
<proteinExistence type="predicted"/>
<evidence type="ECO:0000256" key="6">
    <source>
        <dbReference type="SAM" id="Phobius"/>
    </source>
</evidence>
<dbReference type="Proteomes" id="UP001174932">
    <property type="component" value="Unassembled WGS sequence"/>
</dbReference>
<evidence type="ECO:0000256" key="3">
    <source>
        <dbReference type="ARBA" id="ARBA00022692"/>
    </source>
</evidence>
<protein>
    <submittedName>
        <fullName evidence="7">LPS export ABC transporter permease LptG</fullName>
    </submittedName>
</protein>
<dbReference type="Pfam" id="PF03739">
    <property type="entry name" value="LptF_LptG"/>
    <property type="match status" value="1"/>
</dbReference>
<dbReference type="EMBL" id="JAUOZU010000006">
    <property type="protein sequence ID" value="MDO6963680.1"/>
    <property type="molecule type" value="Genomic_DNA"/>
</dbReference>
<feature type="transmembrane region" description="Helical" evidence="6">
    <location>
        <begin position="97"/>
        <end position="121"/>
    </location>
</feature>
<dbReference type="NCBIfam" id="TIGR04408">
    <property type="entry name" value="LptG_lptG"/>
    <property type="match status" value="1"/>
</dbReference>
<feature type="transmembrane region" description="Helical" evidence="6">
    <location>
        <begin position="68"/>
        <end position="85"/>
    </location>
</feature>
<sequence>MFFGTLFRYFLKRHLLTLMWFFIGVACLIFVIDFIETSSISSEVAGFTLLDGVILTLLRVPLLLQQTLPFVLLIGGITVMIALNRRQELVVTRAAGISVWQFIMPFVTGAIITGLIALFVLNPLAANSMRMATEMEADLRSSKQIGHKEETIPWLRQITETDDVIIGAQSVEDNGTTLRQAVFIHFGPDHRIIMRQDADTAKLKHGYWLLNKVTEAKPGQIPVELETTQVSTNLEQEFVQERLTKPDTVAFLDIPAKIRAARALGVSTYALETQFHSLASMPFLLVAMTLISATVSLKFSRFNQSQAMILGGVISGFMLYVISVLVKAFGSSGAVPPFVAAWIPVVVAMFLGSTILLHQEDG</sequence>
<dbReference type="RefSeq" id="WP_304375594.1">
    <property type="nucleotide sequence ID" value="NZ_JAUOZU010000006.1"/>
</dbReference>
<evidence type="ECO:0000313" key="7">
    <source>
        <dbReference type="EMBL" id="MDO6963680.1"/>
    </source>
</evidence>
<keyword evidence="5 6" id="KW-0472">Membrane</keyword>
<keyword evidence="4 6" id="KW-1133">Transmembrane helix</keyword>
<name>A0ABT8YJ38_9HYPH</name>
<gene>
    <name evidence="7" type="primary">lptG</name>
    <name evidence="7" type="ORF">Q4481_06905</name>
</gene>
<feature type="transmembrane region" description="Helical" evidence="6">
    <location>
        <begin position="15"/>
        <end position="32"/>
    </location>
</feature>
<accession>A0ABT8YJ38</accession>
<organism evidence="7 8">
    <name type="scientific">Rhizobium alvei</name>
    <dbReference type="NCBI Taxonomy" id="1132659"/>
    <lineage>
        <taxon>Bacteria</taxon>
        <taxon>Pseudomonadati</taxon>
        <taxon>Pseudomonadota</taxon>
        <taxon>Alphaproteobacteria</taxon>
        <taxon>Hyphomicrobiales</taxon>
        <taxon>Rhizobiaceae</taxon>
        <taxon>Rhizobium/Agrobacterium group</taxon>
        <taxon>Rhizobium</taxon>
    </lineage>
</organism>
<keyword evidence="2" id="KW-1003">Cell membrane</keyword>
<evidence type="ECO:0000256" key="5">
    <source>
        <dbReference type="ARBA" id="ARBA00023136"/>
    </source>
</evidence>
<dbReference type="PANTHER" id="PTHR33529:SF2">
    <property type="entry name" value="LIPOPOLYSACCHARIDE EXPORT SYSTEM PERMEASE PROTEIN LPTG"/>
    <property type="match status" value="1"/>
</dbReference>
<keyword evidence="3 6" id="KW-0812">Transmembrane</keyword>
<reference evidence="7" key="2">
    <citation type="submission" date="2023-07" db="EMBL/GenBank/DDBJ databases">
        <authorList>
            <person name="Shen H."/>
        </authorList>
    </citation>
    <scope>NUCLEOTIDE SEQUENCE</scope>
    <source>
        <strain evidence="7">TNR-22</strain>
    </source>
</reference>